<accession>A0ABX1HNA5</accession>
<gene>
    <name evidence="1" type="ORF">HBN54_003076</name>
</gene>
<proteinExistence type="predicted"/>
<dbReference type="Proteomes" id="UP000717634">
    <property type="component" value="Unassembled WGS sequence"/>
</dbReference>
<comment type="caution">
    <text evidence="1">The sequence shown here is derived from an EMBL/GenBank/DDBJ whole genome shotgun (WGS) entry which is preliminary data.</text>
</comment>
<organism evidence="1 2">
    <name type="scientific">Hymenobacter artigasi</name>
    <dbReference type="NCBI Taxonomy" id="2719616"/>
    <lineage>
        <taxon>Bacteria</taxon>
        <taxon>Pseudomonadati</taxon>
        <taxon>Bacteroidota</taxon>
        <taxon>Cytophagia</taxon>
        <taxon>Cytophagales</taxon>
        <taxon>Hymenobacteraceae</taxon>
        <taxon>Hymenobacter</taxon>
    </lineage>
</organism>
<evidence type="ECO:0000313" key="1">
    <source>
        <dbReference type="EMBL" id="NKI90472.1"/>
    </source>
</evidence>
<sequence length="116" mass="12770">MNNAAGSYACRAYFTSWTGGALAVTTRLRDTTIQTSRVDTNTVQTGAAMLDFRPNVAWRGHSPVRPNAGFADNGFQISTTYKVLLLDASSDSLYYENSGSGHSFGQVWRYYGKKVR</sequence>
<dbReference type="RefSeq" id="WP_168674071.1">
    <property type="nucleotide sequence ID" value="NZ_JAAVTK010000009.1"/>
</dbReference>
<reference evidence="1 2" key="1">
    <citation type="submission" date="2020-03" db="EMBL/GenBank/DDBJ databases">
        <title>Genomic Encyclopedia of Type Strains, Phase IV (KMG-V): Genome sequencing to study the core and pangenomes of soil and plant-associated prokaryotes.</title>
        <authorList>
            <person name="Whitman W."/>
        </authorList>
    </citation>
    <scope>NUCLEOTIDE SEQUENCE [LARGE SCALE GENOMIC DNA]</scope>
    <source>
        <strain evidence="1 2">1B</strain>
    </source>
</reference>
<name>A0ABX1HNA5_9BACT</name>
<keyword evidence="2" id="KW-1185">Reference proteome</keyword>
<dbReference type="EMBL" id="JAAVTK010000009">
    <property type="protein sequence ID" value="NKI90472.1"/>
    <property type="molecule type" value="Genomic_DNA"/>
</dbReference>
<evidence type="ECO:0000313" key="2">
    <source>
        <dbReference type="Proteomes" id="UP000717634"/>
    </source>
</evidence>
<protein>
    <submittedName>
        <fullName evidence="1">Uncharacterized protein</fullName>
    </submittedName>
</protein>